<dbReference type="PROSITE" id="PS51724">
    <property type="entry name" value="SPOR"/>
    <property type="match status" value="1"/>
</dbReference>
<evidence type="ECO:0000256" key="2">
    <source>
        <dbReference type="ARBA" id="ARBA00022452"/>
    </source>
</evidence>
<dbReference type="InterPro" id="IPR051906">
    <property type="entry name" value="TolC-like"/>
</dbReference>
<dbReference type="InterPro" id="IPR007730">
    <property type="entry name" value="SPOR-like_dom"/>
</dbReference>
<comment type="caution">
    <text evidence="9">The sequence shown here is derived from an EMBL/GenBank/DDBJ whole genome shotgun (WGS) entry which is preliminary data.</text>
</comment>
<proteinExistence type="predicted"/>
<feature type="region of interest" description="Disordered" evidence="7">
    <location>
        <begin position="656"/>
        <end position="683"/>
    </location>
</feature>
<keyword evidence="10" id="KW-1185">Reference proteome</keyword>
<gene>
    <name evidence="9" type="ORF">SIID45300_01402</name>
</gene>
<evidence type="ECO:0000313" key="9">
    <source>
        <dbReference type="EMBL" id="GAB0057081.1"/>
    </source>
</evidence>
<reference evidence="9 10" key="2">
    <citation type="submission" date="2024-09" db="EMBL/GenBank/DDBJ databases">
        <title>Draft genome sequence of Candidatus Magnetaquicoccaceae bacterium FCR-1.</title>
        <authorList>
            <person name="Shimoshige H."/>
            <person name="Shimamura S."/>
            <person name="Taoka A."/>
            <person name="Kobayashi H."/>
            <person name="Maekawa T."/>
        </authorList>
    </citation>
    <scope>NUCLEOTIDE SEQUENCE [LARGE SCALE GENOMIC DNA]</scope>
    <source>
        <strain evidence="9 10">FCR-1</strain>
    </source>
</reference>
<dbReference type="InterPro" id="IPR036680">
    <property type="entry name" value="SPOR-like_sf"/>
</dbReference>
<keyword evidence="6" id="KW-0175">Coiled coil</keyword>
<sequence length="772" mass="84950">MVAVLTALSLSGCSVVTSALTPDEREKQVEADRGWLFKDGKPLEGPLTLHEAMARALKYNLDYRLKRMEEVVARQQAEVARLDMLPRWTLAAGYSARTPENASVSRSLSTGIVETDPSISREKATGTADFTMSWNLLDFGVSYYQARQEGNKRLIQGEQRRKAAHNLLKDVRFAYWRAVAAQGLEREVAAVLKSADEALATARQVEQEKLRSPVHSLQYQLGLLEIVNQLERARAELTVAREELATLIHLPPGERFELVDDGSSGAEPLALAAPIDELERQALTQRPELRVEAYQARIEADETRKAIARLFPGLEFDVGENFDGSRYLLYQHWAQAGARLSWNLLRALNGGQQLDLADSREKVIQMRRLVMHMAILGQTRIAYHEYLAARDGLKRVQEENTTRARLRDHAANRGEMGLDSQLSYVHAVASGVLGRVRQYESFARFQSALGRLYATLGWDPLDELGGDLELVRLTRLLRVHDAEWQKRLFAQGDDTAIRDALTEKPLPWRASGSQTAQKDGARGAISTETNKTPPPSVSWGPAGSGEEPVAFETTPLPFVKPLARMVRPTLSSWSERASPDTSAPVGTNPAPGWSERASPDTSAPAGANPASSRLDTSAPAGANPASSRLDTSAPVRWDQAPVVLSFDRKGGAMSLAESKAEVGEPSPVTVAAPAPRPPLPTPSVVKPESKVRYAVQVASGANSAALDSLIERLRAKGYSLRIHETRDAEGVSVKQVWIGVFERHADAKAARDRYQQREQQVGFVRVIQEREG</sequence>
<evidence type="ECO:0000256" key="3">
    <source>
        <dbReference type="ARBA" id="ARBA00022692"/>
    </source>
</evidence>
<name>A0ABQ0C873_9PROT</name>
<dbReference type="EMBL" id="BAAFGK010000004">
    <property type="protein sequence ID" value="GAB0057081.1"/>
    <property type="molecule type" value="Genomic_DNA"/>
</dbReference>
<dbReference type="Gene3D" id="1.20.1600.10">
    <property type="entry name" value="Outer membrane efflux proteins (OEP)"/>
    <property type="match status" value="1"/>
</dbReference>
<feature type="region of interest" description="Disordered" evidence="7">
    <location>
        <begin position="571"/>
        <end position="634"/>
    </location>
</feature>
<evidence type="ECO:0000256" key="1">
    <source>
        <dbReference type="ARBA" id="ARBA00004442"/>
    </source>
</evidence>
<dbReference type="Gene3D" id="3.30.70.1070">
    <property type="entry name" value="Sporulation related repeat"/>
    <property type="match status" value="1"/>
</dbReference>
<keyword evidence="2" id="KW-1134">Transmembrane beta strand</keyword>
<evidence type="ECO:0000256" key="6">
    <source>
        <dbReference type="SAM" id="Coils"/>
    </source>
</evidence>
<keyword evidence="3" id="KW-0812">Transmembrane</keyword>
<dbReference type="Proteomes" id="UP001628193">
    <property type="component" value="Unassembled WGS sequence"/>
</dbReference>
<comment type="subcellular location">
    <subcellularLocation>
        <location evidence="1">Cell outer membrane</location>
    </subcellularLocation>
</comment>
<feature type="coiled-coil region" evidence="6">
    <location>
        <begin position="223"/>
        <end position="250"/>
    </location>
</feature>
<evidence type="ECO:0000256" key="7">
    <source>
        <dbReference type="SAM" id="MobiDB-lite"/>
    </source>
</evidence>
<dbReference type="PANTHER" id="PTHR30026:SF20">
    <property type="entry name" value="OUTER MEMBRANE PROTEIN TOLC"/>
    <property type="match status" value="1"/>
</dbReference>
<keyword evidence="5" id="KW-0998">Cell outer membrane</keyword>
<evidence type="ECO:0000256" key="4">
    <source>
        <dbReference type="ARBA" id="ARBA00023136"/>
    </source>
</evidence>
<evidence type="ECO:0000259" key="8">
    <source>
        <dbReference type="PROSITE" id="PS51724"/>
    </source>
</evidence>
<keyword evidence="4" id="KW-0472">Membrane</keyword>
<protein>
    <recommendedName>
        <fullName evidence="8">SPOR domain-containing protein</fullName>
    </recommendedName>
</protein>
<dbReference type="SUPFAM" id="SSF110997">
    <property type="entry name" value="Sporulation related repeat"/>
    <property type="match status" value="1"/>
</dbReference>
<reference evidence="9 10" key="1">
    <citation type="submission" date="2024-05" db="EMBL/GenBank/DDBJ databases">
        <authorList>
            <consortium name="Candidatus Magnetaquicoccaceae bacterium FCR-1 genome sequencing consortium"/>
            <person name="Shimoshige H."/>
            <person name="Shimamura S."/>
            <person name="Taoka A."/>
            <person name="Kobayashi H."/>
            <person name="Maekawa T."/>
        </authorList>
    </citation>
    <scope>NUCLEOTIDE SEQUENCE [LARGE SCALE GENOMIC DNA]</scope>
    <source>
        <strain evidence="9 10">FCR-1</strain>
    </source>
</reference>
<feature type="domain" description="SPOR" evidence="8">
    <location>
        <begin position="687"/>
        <end position="767"/>
    </location>
</feature>
<feature type="compositionally biased region" description="Polar residues" evidence="7">
    <location>
        <begin position="571"/>
        <end position="585"/>
    </location>
</feature>
<evidence type="ECO:0000256" key="5">
    <source>
        <dbReference type="ARBA" id="ARBA00023237"/>
    </source>
</evidence>
<accession>A0ABQ0C873</accession>
<evidence type="ECO:0000313" key="10">
    <source>
        <dbReference type="Proteomes" id="UP001628193"/>
    </source>
</evidence>
<dbReference type="SUPFAM" id="SSF56954">
    <property type="entry name" value="Outer membrane efflux proteins (OEP)"/>
    <property type="match status" value="1"/>
</dbReference>
<dbReference type="Pfam" id="PF05036">
    <property type="entry name" value="SPOR"/>
    <property type="match status" value="1"/>
</dbReference>
<dbReference type="PANTHER" id="PTHR30026">
    <property type="entry name" value="OUTER MEMBRANE PROTEIN TOLC"/>
    <property type="match status" value="1"/>
</dbReference>
<organism evidence="9 10">
    <name type="scientific">Candidatus Magnetaquiglobus chichijimensis</name>
    <dbReference type="NCBI Taxonomy" id="3141448"/>
    <lineage>
        <taxon>Bacteria</taxon>
        <taxon>Pseudomonadati</taxon>
        <taxon>Pseudomonadota</taxon>
        <taxon>Magnetococcia</taxon>
        <taxon>Magnetococcales</taxon>
        <taxon>Candidatus Magnetaquicoccaceae</taxon>
        <taxon>Candidatus Magnetaquiglobus</taxon>
    </lineage>
</organism>
<feature type="region of interest" description="Disordered" evidence="7">
    <location>
        <begin position="502"/>
        <end position="550"/>
    </location>
</feature>